<dbReference type="SMART" id="SM00343">
    <property type="entry name" value="ZnF_C2HC"/>
    <property type="match status" value="1"/>
</dbReference>
<dbReference type="PANTHER" id="PTHR11017">
    <property type="entry name" value="LEUCINE-RICH REPEAT-CONTAINING PROTEIN"/>
    <property type="match status" value="1"/>
</dbReference>
<keyword evidence="3" id="KW-0863">Zinc-finger</keyword>
<accession>A0A6L2M7Y6</accession>
<dbReference type="Gene3D" id="1.10.8.430">
    <property type="entry name" value="Helical domain of apoptotic protease-activating factors"/>
    <property type="match status" value="1"/>
</dbReference>
<evidence type="ECO:0000313" key="6">
    <source>
        <dbReference type="EMBL" id="GEU68425.1"/>
    </source>
</evidence>
<dbReference type="SUPFAM" id="SSF52540">
    <property type="entry name" value="P-loop containing nucleoside triphosphate hydrolases"/>
    <property type="match status" value="1"/>
</dbReference>
<keyword evidence="3" id="KW-0862">Zinc</keyword>
<organism evidence="6">
    <name type="scientific">Tanacetum cinerariifolium</name>
    <name type="common">Dalmatian daisy</name>
    <name type="synonym">Chrysanthemum cinerariifolium</name>
    <dbReference type="NCBI Taxonomy" id="118510"/>
    <lineage>
        <taxon>Eukaryota</taxon>
        <taxon>Viridiplantae</taxon>
        <taxon>Streptophyta</taxon>
        <taxon>Embryophyta</taxon>
        <taxon>Tracheophyta</taxon>
        <taxon>Spermatophyta</taxon>
        <taxon>Magnoliopsida</taxon>
        <taxon>eudicotyledons</taxon>
        <taxon>Gunneridae</taxon>
        <taxon>Pentapetalae</taxon>
        <taxon>asterids</taxon>
        <taxon>campanulids</taxon>
        <taxon>Asterales</taxon>
        <taxon>Asteraceae</taxon>
        <taxon>Asteroideae</taxon>
        <taxon>Anthemideae</taxon>
        <taxon>Anthemidinae</taxon>
        <taxon>Tanacetum</taxon>
    </lineage>
</organism>
<sequence>MLEMIIKSKDQELEMKRAKVFRLELHDENIMASAAQLKETRKLQKSHKNEHDVSSEIEENQNSLDGNKLPAEIEEDLVSGLRGALKSTRANFFDYRKRYHVQEKPLYQDAGPGGLVLSTREYKARKQKQEEDMMNILMMGNSLEQENEFEKLKVMAAQLKETRKLQKWHKNEHDVSSEIEKNQKSLDGNELPAEIEEGQKHEAKFIQMIVEEVSLELHFISLDVDGKLIGTKTQIHDVVSRLETSADDVLMIGIKGMGSVGKTTLARAVLVVLDDIDHIDQLEALVGYSNWYKPGSRIIITTRDEQVLVAHKVNLIHAVDLLSDKEAICLFSRYAFGKKIHIQGYKELSKQVACYAGGLPLTIKVLGSFLCDVACVLKRWNKDEAIIAHECCGFHARNGLRVLEQKSLITISDYEELGMHDHIEETGKNIVRRLHPTKPNKHSRLWIDEEIKYILANDLGTDDTTCISVYTDGFKSFEVQMKGLANMKELRLLDLYTAEVSLDRIWDFDKVNLYLPNSLWFLKWTGYPFAFLHSTFQNLVGLDMYHSFIDQLWDDGEQKVLSKLKFLSIHLSLLGTLDFRLALNVETEEIKRIINRSETAKKNMEGLMASKPTEMLKRKIEEIELYNSTINQPKSHHTFRRHKCFKCKQRGHIMKTCPMIKQKEEIKRIINMSETAKKNMEGLMASKPTDDVIEIKGTLYSTKVTTFNKYVAFLNLVKQDEIISKNRTHSEEGEILGLTKQDGEKIKRCYINYWDIFISYYKTARVPNQDQRSNLDIPAKSLEVGKGYTCPITHQWDFGKCSATNLEVASKKGKEKLEHFRVKLEEEKEYHDRKLFHPMQQNKRSIQYNDIKIKEEATSSTSSKDLVIV</sequence>
<dbReference type="GO" id="GO:0006952">
    <property type="term" value="P:defense response"/>
    <property type="evidence" value="ECO:0007669"/>
    <property type="project" value="InterPro"/>
</dbReference>
<dbReference type="InterPro" id="IPR044974">
    <property type="entry name" value="Disease_R_plants"/>
</dbReference>
<dbReference type="InterPro" id="IPR001878">
    <property type="entry name" value="Znf_CCHC"/>
</dbReference>
<dbReference type="GO" id="GO:0008270">
    <property type="term" value="F:zinc ion binding"/>
    <property type="evidence" value="ECO:0007669"/>
    <property type="project" value="UniProtKB-KW"/>
</dbReference>
<keyword evidence="3" id="KW-0479">Metal-binding</keyword>
<reference evidence="6" key="1">
    <citation type="journal article" date="2019" name="Sci. Rep.">
        <title>Draft genome of Tanacetum cinerariifolium, the natural source of mosquito coil.</title>
        <authorList>
            <person name="Yamashiro T."/>
            <person name="Shiraishi A."/>
            <person name="Satake H."/>
            <person name="Nakayama K."/>
        </authorList>
    </citation>
    <scope>NUCLEOTIDE SEQUENCE</scope>
</reference>
<proteinExistence type="predicted"/>
<evidence type="ECO:0000256" key="4">
    <source>
        <dbReference type="SAM" id="MobiDB-lite"/>
    </source>
</evidence>
<dbReference type="PROSITE" id="PS50158">
    <property type="entry name" value="ZF_CCHC"/>
    <property type="match status" value="1"/>
</dbReference>
<dbReference type="Pfam" id="PF00931">
    <property type="entry name" value="NB-ARC"/>
    <property type="match status" value="1"/>
</dbReference>
<dbReference type="Pfam" id="PF23282">
    <property type="entry name" value="WHD_ROQ1"/>
    <property type="match status" value="1"/>
</dbReference>
<dbReference type="AlphaFoldDB" id="A0A6L2M7Y6"/>
<dbReference type="Gene3D" id="4.10.60.10">
    <property type="entry name" value="Zinc finger, CCHC-type"/>
    <property type="match status" value="1"/>
</dbReference>
<dbReference type="InterPro" id="IPR058192">
    <property type="entry name" value="WHD_ROQ1-like"/>
</dbReference>
<feature type="domain" description="CCHC-type" evidence="5">
    <location>
        <begin position="643"/>
        <end position="658"/>
    </location>
</feature>
<dbReference type="InterPro" id="IPR042197">
    <property type="entry name" value="Apaf_helical"/>
</dbReference>
<dbReference type="GO" id="GO:0003676">
    <property type="term" value="F:nucleic acid binding"/>
    <property type="evidence" value="ECO:0007669"/>
    <property type="project" value="InterPro"/>
</dbReference>
<evidence type="ECO:0000256" key="1">
    <source>
        <dbReference type="ARBA" id="ARBA00022614"/>
    </source>
</evidence>
<keyword evidence="1" id="KW-0433">Leucine-rich repeat</keyword>
<dbReference type="InterPro" id="IPR002182">
    <property type="entry name" value="NB-ARC"/>
</dbReference>
<gene>
    <name evidence="6" type="ORF">Tci_040403</name>
</gene>
<dbReference type="InterPro" id="IPR036875">
    <property type="entry name" value="Znf_CCHC_sf"/>
</dbReference>
<dbReference type="PRINTS" id="PR00364">
    <property type="entry name" value="DISEASERSIST"/>
</dbReference>
<dbReference type="Gene3D" id="3.40.50.300">
    <property type="entry name" value="P-loop containing nucleotide triphosphate hydrolases"/>
    <property type="match status" value="2"/>
</dbReference>
<name>A0A6L2M7Y6_TANCI</name>
<feature type="region of interest" description="Disordered" evidence="4">
    <location>
        <begin position="39"/>
        <end position="64"/>
    </location>
</feature>
<dbReference type="GO" id="GO:0043531">
    <property type="term" value="F:ADP binding"/>
    <property type="evidence" value="ECO:0007669"/>
    <property type="project" value="InterPro"/>
</dbReference>
<feature type="compositionally biased region" description="Basic and acidic residues" evidence="4">
    <location>
        <begin position="39"/>
        <end position="54"/>
    </location>
</feature>
<evidence type="ECO:0000259" key="5">
    <source>
        <dbReference type="PROSITE" id="PS50158"/>
    </source>
</evidence>
<dbReference type="InterPro" id="IPR027417">
    <property type="entry name" value="P-loop_NTPase"/>
</dbReference>
<dbReference type="EMBL" id="BKCJ010005748">
    <property type="protein sequence ID" value="GEU68425.1"/>
    <property type="molecule type" value="Genomic_DNA"/>
</dbReference>
<comment type="caution">
    <text evidence="6">The sequence shown here is derived from an EMBL/GenBank/DDBJ whole genome shotgun (WGS) entry which is preliminary data.</text>
</comment>
<keyword evidence="2" id="KW-0677">Repeat</keyword>
<evidence type="ECO:0000256" key="2">
    <source>
        <dbReference type="ARBA" id="ARBA00022737"/>
    </source>
</evidence>
<protein>
    <recommendedName>
        <fullName evidence="5">CCHC-type domain-containing protein</fullName>
    </recommendedName>
</protein>
<dbReference type="PANTHER" id="PTHR11017:SF544">
    <property type="entry name" value="ADP-RIBOSYL CYCLASE_CYCLIC ADP-RIBOSE HYDROLASE"/>
    <property type="match status" value="1"/>
</dbReference>
<evidence type="ECO:0000256" key="3">
    <source>
        <dbReference type="PROSITE-ProRule" id="PRU00047"/>
    </source>
</evidence>
<dbReference type="SUPFAM" id="SSF57756">
    <property type="entry name" value="Retrovirus zinc finger-like domains"/>
    <property type="match status" value="1"/>
</dbReference>